<dbReference type="AlphaFoldDB" id="A0A5C5Z1K6"/>
<dbReference type="RefSeq" id="WP_146396810.1">
    <property type="nucleotide sequence ID" value="NZ_SJPJ01000001.1"/>
</dbReference>
<dbReference type="OrthoDB" id="276739at2"/>
<protein>
    <submittedName>
        <fullName evidence="1">Uncharacterized protein</fullName>
    </submittedName>
</protein>
<evidence type="ECO:0000313" key="1">
    <source>
        <dbReference type="EMBL" id="TWT81135.1"/>
    </source>
</evidence>
<proteinExistence type="predicted"/>
<dbReference type="Proteomes" id="UP000315010">
    <property type="component" value="Unassembled WGS sequence"/>
</dbReference>
<comment type="caution">
    <text evidence="1">The sequence shown here is derived from an EMBL/GenBank/DDBJ whole genome shotgun (WGS) entry which is preliminary data.</text>
</comment>
<reference evidence="1 2" key="1">
    <citation type="submission" date="2019-02" db="EMBL/GenBank/DDBJ databases">
        <title>Deep-cultivation of Planctomycetes and their phenomic and genomic characterization uncovers novel biology.</title>
        <authorList>
            <person name="Wiegand S."/>
            <person name="Jogler M."/>
            <person name="Boedeker C."/>
            <person name="Pinto D."/>
            <person name="Vollmers J."/>
            <person name="Rivas-Marin E."/>
            <person name="Kohn T."/>
            <person name="Peeters S.H."/>
            <person name="Heuer A."/>
            <person name="Rast P."/>
            <person name="Oberbeckmann S."/>
            <person name="Bunk B."/>
            <person name="Jeske O."/>
            <person name="Meyerdierks A."/>
            <person name="Storesund J.E."/>
            <person name="Kallscheuer N."/>
            <person name="Luecker S."/>
            <person name="Lage O.M."/>
            <person name="Pohl T."/>
            <person name="Merkel B.J."/>
            <person name="Hornburger P."/>
            <person name="Mueller R.-W."/>
            <person name="Bruemmer F."/>
            <person name="Labrenz M."/>
            <person name="Spormann A.M."/>
            <person name="Op Den Camp H."/>
            <person name="Overmann J."/>
            <person name="Amann R."/>
            <person name="Jetten M.S.M."/>
            <person name="Mascher T."/>
            <person name="Medema M.H."/>
            <person name="Devos D.P."/>
            <person name="Kaster A.-K."/>
            <person name="Ovreas L."/>
            <person name="Rohde M."/>
            <person name="Galperin M.Y."/>
            <person name="Jogler C."/>
        </authorList>
    </citation>
    <scope>NUCLEOTIDE SEQUENCE [LARGE SCALE GENOMIC DNA]</scope>
    <source>
        <strain evidence="1 2">CA13</strain>
    </source>
</reference>
<dbReference type="EMBL" id="SJPJ01000001">
    <property type="protein sequence ID" value="TWT81135.1"/>
    <property type="molecule type" value="Genomic_DNA"/>
</dbReference>
<keyword evidence="2" id="KW-1185">Reference proteome</keyword>
<sequence length="138" mass="14711">MFFFFRSLQSPRTTRIFDFMRPQFLLAVLVVFVAFRCADAGVIVGESPAEKNLGACSAQMLADLKAAQEQELERGSIDQGDGSGMSGIAVSVNCSFSSTALLFDGLVAVPTPIPLWAVEIANANLPPCPDLDGLLKPS</sequence>
<name>A0A5C5Z1K6_9BACT</name>
<accession>A0A5C5Z1K6</accession>
<organism evidence="1 2">
    <name type="scientific">Novipirellula herctigrandis</name>
    <dbReference type="NCBI Taxonomy" id="2527986"/>
    <lineage>
        <taxon>Bacteria</taxon>
        <taxon>Pseudomonadati</taxon>
        <taxon>Planctomycetota</taxon>
        <taxon>Planctomycetia</taxon>
        <taxon>Pirellulales</taxon>
        <taxon>Pirellulaceae</taxon>
        <taxon>Novipirellula</taxon>
    </lineage>
</organism>
<evidence type="ECO:0000313" key="2">
    <source>
        <dbReference type="Proteomes" id="UP000315010"/>
    </source>
</evidence>
<gene>
    <name evidence="1" type="ORF">CA13_25830</name>
</gene>